<evidence type="ECO:0000313" key="2">
    <source>
        <dbReference type="EMBL" id="MBK7414527.1"/>
    </source>
</evidence>
<dbReference type="InterPro" id="IPR004360">
    <property type="entry name" value="Glyas_Fos-R_dOase_dom"/>
</dbReference>
<feature type="domain" description="VOC" evidence="1">
    <location>
        <begin position="157"/>
        <end position="273"/>
    </location>
</feature>
<dbReference type="Gene3D" id="3.10.450.50">
    <property type="match status" value="1"/>
</dbReference>
<dbReference type="SUPFAM" id="SSF54593">
    <property type="entry name" value="Glyoxalase/Bleomycin resistance protein/Dihydroxybiphenyl dioxygenase"/>
    <property type="match status" value="1"/>
</dbReference>
<proteinExistence type="predicted"/>
<dbReference type="Proteomes" id="UP000739411">
    <property type="component" value="Unassembled WGS sequence"/>
</dbReference>
<sequence length="274" mass="30047">MTDESLIRTALDEWSEAFCTKNIDRMMALYSSNAVIYDAIPPFSSGVEALRTKVVDCFQYFPDGFAVEKHDLTVSIGSDMASAHFIWRFTGVPAGHPAGRHWLRSSVVWQRQTDGRWLITHDHCSAPFDPYTDKVVFNPDSSASASEASGACGERNPVGWFEIYVQDMERAKAFYRAVFGYAFTRLESPIELWAFPIQHSGGGASGALAKIDGCGPSGNNVIIYFSCEDCAVEADKAAAAGGKIHKRRFSIGSYGYIALVTDTEGNMIGLHSLK</sequence>
<evidence type="ECO:0000259" key="1">
    <source>
        <dbReference type="PROSITE" id="PS51819"/>
    </source>
</evidence>
<dbReference type="PANTHER" id="PTHR33993:SF2">
    <property type="entry name" value="VOC DOMAIN-CONTAINING PROTEIN"/>
    <property type="match status" value="1"/>
</dbReference>
<dbReference type="Gene3D" id="3.10.180.10">
    <property type="entry name" value="2,3-Dihydroxybiphenyl 1,2-Dioxygenase, domain 1"/>
    <property type="match status" value="1"/>
</dbReference>
<dbReference type="PROSITE" id="PS51819">
    <property type="entry name" value="VOC"/>
    <property type="match status" value="1"/>
</dbReference>
<dbReference type="PANTHER" id="PTHR33993">
    <property type="entry name" value="GLYOXALASE-RELATED"/>
    <property type="match status" value="1"/>
</dbReference>
<dbReference type="InterPro" id="IPR052164">
    <property type="entry name" value="Anthracycline_SecMetBiosynth"/>
</dbReference>
<dbReference type="Pfam" id="PF14534">
    <property type="entry name" value="DUF4440"/>
    <property type="match status" value="1"/>
</dbReference>
<dbReference type="InterPro" id="IPR027843">
    <property type="entry name" value="DUF4440"/>
</dbReference>
<dbReference type="Pfam" id="PF00903">
    <property type="entry name" value="Glyoxalase"/>
    <property type="match status" value="1"/>
</dbReference>
<dbReference type="InterPro" id="IPR032710">
    <property type="entry name" value="NTF2-like_dom_sf"/>
</dbReference>
<dbReference type="InterPro" id="IPR029068">
    <property type="entry name" value="Glyas_Bleomycin-R_OHBP_Dase"/>
</dbReference>
<protein>
    <submittedName>
        <fullName evidence="2">Nuclear transport factor 2 family protein</fullName>
    </submittedName>
</protein>
<reference evidence="2 3" key="1">
    <citation type="submission" date="2020-10" db="EMBL/GenBank/DDBJ databases">
        <title>Connecting structure to function with the recovery of over 1000 high-quality activated sludge metagenome-assembled genomes encoding full-length rRNA genes using long-read sequencing.</title>
        <authorList>
            <person name="Singleton C.M."/>
            <person name="Petriglieri F."/>
            <person name="Kristensen J.M."/>
            <person name="Kirkegaard R.H."/>
            <person name="Michaelsen T.Y."/>
            <person name="Andersen M.H."/>
            <person name="Karst S.M."/>
            <person name="Dueholm M.S."/>
            <person name="Nielsen P.H."/>
            <person name="Albertsen M."/>
        </authorList>
    </citation>
    <scope>NUCLEOTIDE SEQUENCE [LARGE SCALE GENOMIC DNA]</scope>
    <source>
        <strain evidence="2">EsbW_18-Q3-R4-48_BATAC.463</strain>
    </source>
</reference>
<evidence type="ECO:0000313" key="3">
    <source>
        <dbReference type="Proteomes" id="UP000739411"/>
    </source>
</evidence>
<comment type="caution">
    <text evidence="2">The sequence shown here is derived from an EMBL/GenBank/DDBJ whole genome shotgun (WGS) entry which is preliminary data.</text>
</comment>
<accession>A0A935MV99</accession>
<name>A0A935MV99_9RHOO</name>
<dbReference type="SUPFAM" id="SSF54427">
    <property type="entry name" value="NTF2-like"/>
    <property type="match status" value="1"/>
</dbReference>
<dbReference type="AlphaFoldDB" id="A0A935MV99"/>
<gene>
    <name evidence="2" type="ORF">IPJ38_04830</name>
</gene>
<organism evidence="2 3">
    <name type="scientific">Candidatus Dechloromonas phosphorivorans</name>
    <dbReference type="NCBI Taxonomy" id="2899244"/>
    <lineage>
        <taxon>Bacteria</taxon>
        <taxon>Pseudomonadati</taxon>
        <taxon>Pseudomonadota</taxon>
        <taxon>Betaproteobacteria</taxon>
        <taxon>Rhodocyclales</taxon>
        <taxon>Azonexaceae</taxon>
        <taxon>Dechloromonas</taxon>
    </lineage>
</organism>
<dbReference type="EMBL" id="JADJMS010000009">
    <property type="protein sequence ID" value="MBK7414527.1"/>
    <property type="molecule type" value="Genomic_DNA"/>
</dbReference>
<dbReference type="InterPro" id="IPR037523">
    <property type="entry name" value="VOC_core"/>
</dbReference>
<dbReference type="CDD" id="cd07247">
    <property type="entry name" value="SgaA_N_like"/>
    <property type="match status" value="1"/>
</dbReference>